<dbReference type="CDD" id="cd01659">
    <property type="entry name" value="TRX_superfamily"/>
    <property type="match status" value="1"/>
</dbReference>
<dbReference type="Proteomes" id="UP000601736">
    <property type="component" value="Unassembled WGS sequence"/>
</dbReference>
<proteinExistence type="predicted"/>
<dbReference type="PANTHER" id="PTHR34290:SF2">
    <property type="entry name" value="OS04G0668800 PROTEIN"/>
    <property type="match status" value="1"/>
</dbReference>
<dbReference type="Proteomes" id="UP000199561">
    <property type="component" value="Unassembled WGS sequence"/>
</dbReference>
<dbReference type="STRING" id="52442.SAMN05421880_10588"/>
<keyword evidence="4" id="KW-1185">Reference proteome</keyword>
<feature type="transmembrane region" description="Helical" evidence="1">
    <location>
        <begin position="92"/>
        <end position="113"/>
    </location>
</feature>
<organism evidence="3 4">
    <name type="scientific">Nitrosomonas nitrosa</name>
    <dbReference type="NCBI Taxonomy" id="52442"/>
    <lineage>
        <taxon>Bacteria</taxon>
        <taxon>Pseudomonadati</taxon>
        <taxon>Pseudomonadota</taxon>
        <taxon>Betaproteobacteria</taxon>
        <taxon>Nitrosomonadales</taxon>
        <taxon>Nitrosomonadaceae</taxon>
        <taxon>Nitrosomonas</taxon>
    </lineage>
</organism>
<dbReference type="PANTHER" id="PTHR34290">
    <property type="entry name" value="SI:CH73-390P7.2"/>
    <property type="match status" value="1"/>
</dbReference>
<gene>
    <name evidence="2" type="ORF">NMYAN_270009</name>
    <name evidence="3" type="ORF">SAMN05421880_10588</name>
</gene>
<sequence>MSEEKKKITVFYDGACPSCVKDRQKYEKLAGKDGEEVCWFDITGQEDKLREMGIDPRKAVSELHVQDEQQRIVSELDAYIVLMSRVPLLKPLAWLIGLPVIRPLLSSLYHWMVKRRLKKTGRL</sequence>
<dbReference type="InterPro" id="IPR036249">
    <property type="entry name" value="Thioredoxin-like_sf"/>
</dbReference>
<evidence type="ECO:0000313" key="3">
    <source>
        <dbReference type="EMBL" id="SFM06555.1"/>
    </source>
</evidence>
<evidence type="ECO:0000256" key="1">
    <source>
        <dbReference type="SAM" id="Phobius"/>
    </source>
</evidence>
<reference evidence="3 4" key="1">
    <citation type="submission" date="2016-10" db="EMBL/GenBank/DDBJ databases">
        <authorList>
            <person name="de Groot N.N."/>
        </authorList>
    </citation>
    <scope>NUCLEOTIDE SEQUENCE [LARGE SCALE GENOMIC DNA]</scope>
    <source>
        <strain evidence="3 4">Nm146</strain>
    </source>
</reference>
<dbReference type="GO" id="GO:0015035">
    <property type="term" value="F:protein-disulfide reductase activity"/>
    <property type="evidence" value="ECO:0007669"/>
    <property type="project" value="InterPro"/>
</dbReference>
<reference evidence="2" key="2">
    <citation type="submission" date="2021-02" db="EMBL/GenBank/DDBJ databases">
        <authorList>
            <person name="Han P."/>
        </authorList>
    </citation>
    <scope>NUCLEOTIDE SEQUENCE</scope>
    <source>
        <strain evidence="2">Nitrosomonas nitrosa 18-3D</strain>
    </source>
</reference>
<evidence type="ECO:0000313" key="4">
    <source>
        <dbReference type="Proteomes" id="UP000199561"/>
    </source>
</evidence>
<dbReference type="SUPFAM" id="SSF52833">
    <property type="entry name" value="Thioredoxin-like"/>
    <property type="match status" value="1"/>
</dbReference>
<dbReference type="AlphaFoldDB" id="A0A1I4MU15"/>
<accession>A0A1I4MU15</accession>
<dbReference type="EMBL" id="CAJNAP010000020">
    <property type="protein sequence ID" value="CAE6507786.1"/>
    <property type="molecule type" value="Genomic_DNA"/>
</dbReference>
<dbReference type="EMBL" id="FOUF01000005">
    <property type="protein sequence ID" value="SFM06555.1"/>
    <property type="molecule type" value="Genomic_DNA"/>
</dbReference>
<dbReference type="RefSeq" id="WP_090666743.1">
    <property type="nucleotide sequence ID" value="NZ_CAJNAP010000020.1"/>
</dbReference>
<dbReference type="InterPro" id="IPR044691">
    <property type="entry name" value="DCC1_Trx"/>
</dbReference>
<keyword evidence="1" id="KW-0472">Membrane</keyword>
<keyword evidence="1" id="KW-0812">Transmembrane</keyword>
<protein>
    <submittedName>
        <fullName evidence="2 3">Thiol-disulfide oxidoreductase</fullName>
    </submittedName>
</protein>
<name>A0A1I4MU15_9PROT</name>
<evidence type="ECO:0000313" key="2">
    <source>
        <dbReference type="EMBL" id="CAE6507786.1"/>
    </source>
</evidence>
<keyword evidence="1" id="KW-1133">Transmembrane helix</keyword>
<dbReference type="Pfam" id="PF04134">
    <property type="entry name" value="DCC1-like"/>
    <property type="match status" value="1"/>
</dbReference>
<dbReference type="InterPro" id="IPR007263">
    <property type="entry name" value="DCC1-like"/>
</dbReference>